<keyword evidence="5" id="KW-1185">Reference proteome</keyword>
<organism evidence="4 5">
    <name type="scientific">Durusdinium trenchii</name>
    <dbReference type="NCBI Taxonomy" id="1381693"/>
    <lineage>
        <taxon>Eukaryota</taxon>
        <taxon>Sar</taxon>
        <taxon>Alveolata</taxon>
        <taxon>Dinophyceae</taxon>
        <taxon>Suessiales</taxon>
        <taxon>Symbiodiniaceae</taxon>
        <taxon>Durusdinium</taxon>
    </lineage>
</organism>
<dbReference type="Gene3D" id="2.40.50.140">
    <property type="entry name" value="Nucleic acid-binding proteins"/>
    <property type="match status" value="2"/>
</dbReference>
<dbReference type="InterPro" id="IPR002059">
    <property type="entry name" value="CSP_DNA-bd"/>
</dbReference>
<proteinExistence type="predicted"/>
<dbReference type="PANTHER" id="PTHR12962:SF1">
    <property type="entry name" value="COLD SHOCK DOMAIN-CONTAINING PROTEIN CG9705"/>
    <property type="match status" value="1"/>
</dbReference>
<name>A0ABP0K269_9DINO</name>
<gene>
    <name evidence="4" type="ORF">SCF082_LOCUS15089</name>
</gene>
<dbReference type="Proteomes" id="UP001642464">
    <property type="component" value="Unassembled WGS sequence"/>
</dbReference>
<reference evidence="4 5" key="1">
    <citation type="submission" date="2024-02" db="EMBL/GenBank/DDBJ databases">
        <authorList>
            <person name="Chen Y."/>
            <person name="Shah S."/>
            <person name="Dougan E. K."/>
            <person name="Thang M."/>
            <person name="Chan C."/>
        </authorList>
    </citation>
    <scope>NUCLEOTIDE SEQUENCE [LARGE SCALE GENOMIC DNA]</scope>
</reference>
<evidence type="ECO:0000256" key="1">
    <source>
        <dbReference type="ARBA" id="ARBA00022553"/>
    </source>
</evidence>
<dbReference type="PROSITE" id="PS51857">
    <property type="entry name" value="CSD_2"/>
    <property type="match status" value="1"/>
</dbReference>
<protein>
    <submittedName>
        <fullName evidence="4">Cold shock-like protein</fullName>
    </submittedName>
</protein>
<evidence type="ECO:0000313" key="5">
    <source>
        <dbReference type="Proteomes" id="UP001642464"/>
    </source>
</evidence>
<dbReference type="EMBL" id="CAXAMM010009591">
    <property type="protein sequence ID" value="CAK9020865.1"/>
    <property type="molecule type" value="Genomic_DNA"/>
</dbReference>
<evidence type="ECO:0000256" key="2">
    <source>
        <dbReference type="SAM" id="MobiDB-lite"/>
    </source>
</evidence>
<feature type="region of interest" description="Disordered" evidence="2">
    <location>
        <begin position="177"/>
        <end position="211"/>
    </location>
</feature>
<accession>A0ABP0K269</accession>
<keyword evidence="1" id="KW-0597">Phosphoprotein</keyword>
<dbReference type="SMART" id="SM00357">
    <property type="entry name" value="CSP"/>
    <property type="match status" value="2"/>
</dbReference>
<dbReference type="PANTHER" id="PTHR12962">
    <property type="entry name" value="CALCIUM-REGULATED HEAT STABLE PROTEIN CRHSP-24-RELATED"/>
    <property type="match status" value="1"/>
</dbReference>
<feature type="domain" description="CSD" evidence="3">
    <location>
        <begin position="2"/>
        <end position="63"/>
    </location>
</feature>
<sequence length="478" mass="53305">MEVTGTVKAFNPYKGWGFVQRRDGEDIFLHKKHVKGVCPQRGDNVRCNLRFTERGAVAECVRVDSPVTTYYGWIKSYNSARGFGFISSEAFEQDIFVLWSELPWGFGPVGCSCMFNVSMDGKGPGARKVKLLSAASAQFHEFQQMKWMWDWIMAGGSAYNCKGWNCNGWYSKADGHATRARKQAPDESGLQSGDPEQADPETMTHAVQGHPEESLVLTTSSPKYDTKTCHLLALPSIMLGMIMDFACDFSWVGSCQRAAADLADYAVSQLQAHQEQALLQCFRFHFNVPCKVKEETKAALRSLLACVRFTCTFERKNPCAVVRFIHGLSDCLHDSEAGVRMGAFSLLKEMAERRGKHGKLHRLIAKSMLELLDGGFKNLSEGDKERAMSILGTCKDLGRFGRPVVSVLLTAARKRQRGAASALMSVLQAEPLKKHPSAMKFVESAESICPPKRFQFQWMDIQYITLSASFEKAGDLRP</sequence>
<dbReference type="InterPro" id="IPR012340">
    <property type="entry name" value="NA-bd_OB-fold"/>
</dbReference>
<dbReference type="SUPFAM" id="SSF50249">
    <property type="entry name" value="Nucleic acid-binding proteins"/>
    <property type="match status" value="2"/>
</dbReference>
<evidence type="ECO:0000313" key="4">
    <source>
        <dbReference type="EMBL" id="CAK9020865.1"/>
    </source>
</evidence>
<comment type="caution">
    <text evidence="4">The sequence shown here is derived from an EMBL/GenBank/DDBJ whole genome shotgun (WGS) entry which is preliminary data.</text>
</comment>
<dbReference type="InterPro" id="IPR011129">
    <property type="entry name" value="CSD"/>
</dbReference>
<evidence type="ECO:0000259" key="3">
    <source>
        <dbReference type="PROSITE" id="PS51857"/>
    </source>
</evidence>
<dbReference type="Pfam" id="PF00313">
    <property type="entry name" value="CSD"/>
    <property type="match status" value="1"/>
</dbReference>
<dbReference type="InterPro" id="IPR052069">
    <property type="entry name" value="Ca-reg_mRNA-binding_domain"/>
</dbReference>